<comment type="caution">
    <text evidence="2">The sequence shown here is derived from an EMBL/GenBank/DDBJ whole genome shotgun (WGS) entry which is preliminary data.</text>
</comment>
<dbReference type="Pfam" id="PF01738">
    <property type="entry name" value="DLH"/>
    <property type="match status" value="1"/>
</dbReference>
<evidence type="ECO:0000313" key="2">
    <source>
        <dbReference type="EMBL" id="MDR5898303.1"/>
    </source>
</evidence>
<name>A0ABU1H435_9GAMM</name>
<accession>A0ABU1H435</accession>
<organism evidence="2 3">
    <name type="scientific">Vreelandella vilamensis</name>
    <dbReference type="NCBI Taxonomy" id="531309"/>
    <lineage>
        <taxon>Bacteria</taxon>
        <taxon>Pseudomonadati</taxon>
        <taxon>Pseudomonadota</taxon>
        <taxon>Gammaproteobacteria</taxon>
        <taxon>Oceanospirillales</taxon>
        <taxon>Halomonadaceae</taxon>
        <taxon>Vreelandella</taxon>
    </lineage>
</organism>
<protein>
    <submittedName>
        <fullName evidence="2">Dienelactone hydrolase family protein</fullName>
        <ecNumber evidence="2">3.1.-.-</ecNumber>
    </submittedName>
</protein>
<dbReference type="Gene3D" id="3.40.50.1820">
    <property type="entry name" value="alpha/beta hydrolase"/>
    <property type="match status" value="1"/>
</dbReference>
<evidence type="ECO:0000313" key="3">
    <source>
        <dbReference type="Proteomes" id="UP001254564"/>
    </source>
</evidence>
<gene>
    <name evidence="2" type="ORF">QC823_04775</name>
</gene>
<dbReference type="GO" id="GO:0016787">
    <property type="term" value="F:hydrolase activity"/>
    <property type="evidence" value="ECO:0007669"/>
    <property type="project" value="UniProtKB-KW"/>
</dbReference>
<feature type="domain" description="Dienelactone hydrolase" evidence="1">
    <location>
        <begin position="19"/>
        <end position="229"/>
    </location>
</feature>
<proteinExistence type="predicted"/>
<evidence type="ECO:0000259" key="1">
    <source>
        <dbReference type="Pfam" id="PF01738"/>
    </source>
</evidence>
<keyword evidence="3" id="KW-1185">Reference proteome</keyword>
<keyword evidence="2" id="KW-0378">Hydrolase</keyword>
<dbReference type="InterPro" id="IPR029058">
    <property type="entry name" value="AB_hydrolase_fold"/>
</dbReference>
<dbReference type="PANTHER" id="PTHR46623">
    <property type="entry name" value="CARBOXYMETHYLENEBUTENOLIDASE-RELATED"/>
    <property type="match status" value="1"/>
</dbReference>
<dbReference type="RefSeq" id="WP_309655214.1">
    <property type="nucleotide sequence ID" value="NZ_JARWAN010000005.1"/>
</dbReference>
<sequence>MAFTPAGENIRYTKNDEAFEGYYVAAQGTPKGSVIIIHDWDGLDDYERQRADMLAKKGYNAFALDIFGANNRPQAIEDKQAATNRLYQDRKRMRQLTEAGIEAANAQGADNSVLLGYCFGGTLALEMARAGTTDNIIGYASFHGGLQIPEGQQYDTDTAPIFIAHGGADNIVSLDDVVSLAGELEEAAIEYEIGIYANAPHAFSVFNSDRYHETADQRSWETFTDWLRDNIAL</sequence>
<reference evidence="2 3" key="1">
    <citation type="submission" date="2023-04" db="EMBL/GenBank/DDBJ databases">
        <title>A long-awaited taxogenomic arrangement of the family Halomonadaceae.</title>
        <authorList>
            <person name="De La Haba R."/>
            <person name="Chuvochina M."/>
            <person name="Wittouck S."/>
            <person name="Arahal D.R."/>
            <person name="Sanchez-Porro C."/>
            <person name="Hugenholtz P."/>
            <person name="Ventosa A."/>
        </authorList>
    </citation>
    <scope>NUCLEOTIDE SEQUENCE [LARGE SCALE GENOMIC DNA]</scope>
    <source>
        <strain evidence="2 3">DSM 21020</strain>
    </source>
</reference>
<dbReference type="EMBL" id="JARWAN010000005">
    <property type="protein sequence ID" value="MDR5898303.1"/>
    <property type="molecule type" value="Genomic_DNA"/>
</dbReference>
<dbReference type="InterPro" id="IPR002925">
    <property type="entry name" value="Dienelactn_hydro"/>
</dbReference>
<dbReference type="PANTHER" id="PTHR46623:SF6">
    <property type="entry name" value="ALPHA_BETA-HYDROLASES SUPERFAMILY PROTEIN"/>
    <property type="match status" value="1"/>
</dbReference>
<dbReference type="InterPro" id="IPR051049">
    <property type="entry name" value="Dienelactone_hydrolase-like"/>
</dbReference>
<dbReference type="EC" id="3.1.-.-" evidence="2"/>
<dbReference type="SUPFAM" id="SSF53474">
    <property type="entry name" value="alpha/beta-Hydrolases"/>
    <property type="match status" value="1"/>
</dbReference>
<dbReference type="Proteomes" id="UP001254564">
    <property type="component" value="Unassembled WGS sequence"/>
</dbReference>